<name>A0A078AC42_STYLE</name>
<dbReference type="EMBL" id="CCKQ01007753">
    <property type="protein sequence ID" value="CDW79172.1"/>
    <property type="molecule type" value="Genomic_DNA"/>
</dbReference>
<feature type="region of interest" description="Disordered" evidence="1">
    <location>
        <begin position="1"/>
        <end position="27"/>
    </location>
</feature>
<evidence type="ECO:0000256" key="1">
    <source>
        <dbReference type="SAM" id="MobiDB-lite"/>
    </source>
</evidence>
<protein>
    <submittedName>
        <fullName evidence="2">Uncharacterized protein</fullName>
    </submittedName>
</protein>
<evidence type="ECO:0000313" key="3">
    <source>
        <dbReference type="Proteomes" id="UP000039865"/>
    </source>
</evidence>
<accession>A0A078AC42</accession>
<sequence>MKDQTNKENKQKEIIGNKSEYERKNPQQLSQLHAKGNQVEVKMSDLQDLFNDEAQKEQLDQKNIQSNIKKNHNKWTVNVQTTYHDGKLDVFPVYRTVSCSNAKDFRENDYHPHFSHLNNKLYVQDAKAIIDFLTKSEDQQKNTRQFKKKKFNLV</sequence>
<dbReference type="Proteomes" id="UP000039865">
    <property type="component" value="Unassembled WGS sequence"/>
</dbReference>
<gene>
    <name evidence="2" type="primary">Contig5102.g5455</name>
    <name evidence="2" type="ORF">STYLEM_8158</name>
</gene>
<reference evidence="2 3" key="1">
    <citation type="submission" date="2014-06" db="EMBL/GenBank/DDBJ databases">
        <authorList>
            <person name="Swart Estienne"/>
        </authorList>
    </citation>
    <scope>NUCLEOTIDE SEQUENCE [LARGE SCALE GENOMIC DNA]</scope>
    <source>
        <strain evidence="2 3">130c</strain>
    </source>
</reference>
<dbReference type="AlphaFoldDB" id="A0A078AC42"/>
<keyword evidence="3" id="KW-1185">Reference proteome</keyword>
<evidence type="ECO:0000313" key="2">
    <source>
        <dbReference type="EMBL" id="CDW79172.1"/>
    </source>
</evidence>
<proteinExistence type="predicted"/>
<dbReference type="InParanoid" id="A0A078AC42"/>
<organism evidence="2 3">
    <name type="scientific">Stylonychia lemnae</name>
    <name type="common">Ciliate</name>
    <dbReference type="NCBI Taxonomy" id="5949"/>
    <lineage>
        <taxon>Eukaryota</taxon>
        <taxon>Sar</taxon>
        <taxon>Alveolata</taxon>
        <taxon>Ciliophora</taxon>
        <taxon>Intramacronucleata</taxon>
        <taxon>Spirotrichea</taxon>
        <taxon>Stichotrichia</taxon>
        <taxon>Sporadotrichida</taxon>
        <taxon>Oxytrichidae</taxon>
        <taxon>Stylonychinae</taxon>
        <taxon>Stylonychia</taxon>
    </lineage>
</organism>
<feature type="compositionally biased region" description="Basic and acidic residues" evidence="1">
    <location>
        <begin position="1"/>
        <end position="25"/>
    </location>
</feature>